<dbReference type="NCBIfam" id="TIGR01730">
    <property type="entry name" value="RND_mfp"/>
    <property type="match status" value="1"/>
</dbReference>
<dbReference type="InterPro" id="IPR058637">
    <property type="entry name" value="YknX-like_C"/>
</dbReference>
<keyword evidence="6" id="KW-1185">Reference proteome</keyword>
<dbReference type="GO" id="GO:0015562">
    <property type="term" value="F:efflux transmembrane transporter activity"/>
    <property type="evidence" value="ECO:0007669"/>
    <property type="project" value="InterPro"/>
</dbReference>
<evidence type="ECO:0000256" key="1">
    <source>
        <dbReference type="ARBA" id="ARBA00009477"/>
    </source>
</evidence>
<dbReference type="KEGG" id="aoe:Clos_2612"/>
<evidence type="ECO:0000259" key="2">
    <source>
        <dbReference type="Pfam" id="PF25954"/>
    </source>
</evidence>
<dbReference type="GO" id="GO:1990281">
    <property type="term" value="C:efflux pump complex"/>
    <property type="evidence" value="ECO:0007669"/>
    <property type="project" value="TreeGrafter"/>
</dbReference>
<evidence type="ECO:0000313" key="5">
    <source>
        <dbReference type="EMBL" id="ABW20143.1"/>
    </source>
</evidence>
<accession>A8MK11</accession>
<dbReference type="Pfam" id="PF25954">
    <property type="entry name" value="Beta-barrel_RND_2"/>
    <property type="match status" value="1"/>
</dbReference>
<feature type="domain" description="CusB-like beta-barrel" evidence="2">
    <location>
        <begin position="252"/>
        <end position="327"/>
    </location>
</feature>
<dbReference type="PROSITE" id="PS51257">
    <property type="entry name" value="PROKAR_LIPOPROTEIN"/>
    <property type="match status" value="1"/>
</dbReference>
<dbReference type="HOGENOM" id="CLU_018816_14_4_9"/>
<dbReference type="Gene3D" id="2.40.50.100">
    <property type="match status" value="1"/>
</dbReference>
<dbReference type="InterPro" id="IPR058792">
    <property type="entry name" value="Beta-barrel_RND_2"/>
</dbReference>
<dbReference type="STRING" id="350688.Clos_2612"/>
<dbReference type="eggNOG" id="COG0845">
    <property type="taxonomic scope" value="Bacteria"/>
</dbReference>
<dbReference type="AlphaFoldDB" id="A8MK11"/>
<dbReference type="Gene3D" id="1.10.287.470">
    <property type="entry name" value="Helix hairpin bin"/>
    <property type="match status" value="1"/>
</dbReference>
<dbReference type="EMBL" id="CP000853">
    <property type="protein sequence ID" value="ABW20143.1"/>
    <property type="molecule type" value="Genomic_DNA"/>
</dbReference>
<dbReference type="RefSeq" id="WP_012160450.1">
    <property type="nucleotide sequence ID" value="NC_009922.1"/>
</dbReference>
<feature type="domain" description="YknX-like C-terminal permuted SH3-like" evidence="4">
    <location>
        <begin position="337"/>
        <end position="402"/>
    </location>
</feature>
<dbReference type="PANTHER" id="PTHR30469:SF15">
    <property type="entry name" value="HLYD FAMILY OF SECRETION PROTEINS"/>
    <property type="match status" value="1"/>
</dbReference>
<gene>
    <name evidence="5" type="ordered locus">Clos_2612</name>
</gene>
<dbReference type="Gene3D" id="2.40.30.170">
    <property type="match status" value="1"/>
</dbReference>
<dbReference type="Gene3D" id="2.40.420.20">
    <property type="match status" value="1"/>
</dbReference>
<dbReference type="SUPFAM" id="SSF111369">
    <property type="entry name" value="HlyD-like secretion proteins"/>
    <property type="match status" value="1"/>
</dbReference>
<evidence type="ECO:0000313" key="6">
    <source>
        <dbReference type="Proteomes" id="UP000000269"/>
    </source>
</evidence>
<dbReference type="InterPro" id="IPR058647">
    <property type="entry name" value="BSH_CzcB-like"/>
</dbReference>
<name>A8MK11_ALKOO</name>
<protein>
    <submittedName>
        <fullName evidence="5">Efflux transporter, RND family, MFP subunit</fullName>
    </submittedName>
</protein>
<evidence type="ECO:0000259" key="3">
    <source>
        <dbReference type="Pfam" id="PF25973"/>
    </source>
</evidence>
<reference evidence="6" key="1">
    <citation type="submission" date="2007-10" db="EMBL/GenBank/DDBJ databases">
        <title>Complete genome of Alkaliphilus oremlandii OhILAs.</title>
        <authorList>
            <person name="Copeland A."/>
            <person name="Lucas S."/>
            <person name="Lapidus A."/>
            <person name="Barry K."/>
            <person name="Detter J.C."/>
            <person name="Glavina del Rio T."/>
            <person name="Hammon N."/>
            <person name="Israni S."/>
            <person name="Dalin E."/>
            <person name="Tice H."/>
            <person name="Pitluck S."/>
            <person name="Chain P."/>
            <person name="Malfatti S."/>
            <person name="Shin M."/>
            <person name="Vergez L."/>
            <person name="Schmutz J."/>
            <person name="Larimer F."/>
            <person name="Land M."/>
            <person name="Hauser L."/>
            <person name="Kyrpides N."/>
            <person name="Mikhailova N."/>
            <person name="Stolz J.F."/>
            <person name="Dawson A."/>
            <person name="Fisher E."/>
            <person name="Crable B."/>
            <person name="Perera E."/>
            <person name="Lisak J."/>
            <person name="Ranganathan M."/>
            <person name="Basu P."/>
            <person name="Richardson P."/>
        </authorList>
    </citation>
    <scope>NUCLEOTIDE SEQUENCE [LARGE SCALE GENOMIC DNA]</scope>
    <source>
        <strain evidence="6">OhILAs</strain>
    </source>
</reference>
<proteinExistence type="inferred from homology"/>
<evidence type="ECO:0000259" key="4">
    <source>
        <dbReference type="Pfam" id="PF25989"/>
    </source>
</evidence>
<dbReference type="Proteomes" id="UP000000269">
    <property type="component" value="Chromosome"/>
</dbReference>
<dbReference type="Pfam" id="PF25989">
    <property type="entry name" value="YknX_C"/>
    <property type="match status" value="1"/>
</dbReference>
<dbReference type="Pfam" id="PF25973">
    <property type="entry name" value="BSH_CzcB"/>
    <property type="match status" value="1"/>
</dbReference>
<sequence length="406" mass="43879">MSRKFKFTVVLIVILVGVAGLISGCTSSTDLKEVQVEEKYIPVEIETAEIASLGNRTRFMGKVAANEELAVIPKAMGIVTSINVELGDVVEEGSVLFTIEQGDISKSVEQAANAVELANRSVSQAENGLKTASVNYELSKEKIENAMLNLERTKKLYEEGAISKSQLEQAELAASDKNLDVIKGQVTQAEISYQQALNQLRQAEISYEQAMSGLNNTVVQAPMSGTIASLNVKEGQIIANGQVAATIVDTDKVYVQMNVVENMINKLQVGQEAEVHISSAGDTKITSTISYIAPTVDPRNQLYPVKIYIDNLDNKIKPGMSGEIILNIDKVDSAIVIKSNAVLDKDGKQIVYVVEDDLSVAKVVTVGLDTGDYVEIKEGIKEGDKVIVEGQHYVEDGGKVKVVRGE</sequence>
<organism evidence="5 6">
    <name type="scientific">Alkaliphilus oremlandii (strain OhILAs)</name>
    <name type="common">Clostridium oremlandii (strain OhILAs)</name>
    <dbReference type="NCBI Taxonomy" id="350688"/>
    <lineage>
        <taxon>Bacteria</taxon>
        <taxon>Bacillati</taxon>
        <taxon>Bacillota</taxon>
        <taxon>Clostridia</taxon>
        <taxon>Peptostreptococcales</taxon>
        <taxon>Natronincolaceae</taxon>
        <taxon>Alkaliphilus</taxon>
    </lineage>
</organism>
<comment type="similarity">
    <text evidence="1">Belongs to the membrane fusion protein (MFP) (TC 8.A.1) family.</text>
</comment>
<feature type="domain" description="CzcB-like barrel-sandwich hybrid" evidence="3">
    <location>
        <begin position="70"/>
        <end position="249"/>
    </location>
</feature>
<dbReference type="PANTHER" id="PTHR30469">
    <property type="entry name" value="MULTIDRUG RESISTANCE PROTEIN MDTA"/>
    <property type="match status" value="1"/>
</dbReference>
<dbReference type="InterPro" id="IPR006143">
    <property type="entry name" value="RND_pump_MFP"/>
</dbReference>